<dbReference type="Proteomes" id="UP001054945">
    <property type="component" value="Unassembled WGS sequence"/>
</dbReference>
<dbReference type="EMBL" id="BPLR01020614">
    <property type="protein sequence ID" value="GIX80679.1"/>
    <property type="molecule type" value="Genomic_DNA"/>
</dbReference>
<dbReference type="InterPro" id="IPR011993">
    <property type="entry name" value="PH-like_dom_sf"/>
</dbReference>
<keyword evidence="4" id="KW-1185">Reference proteome</keyword>
<dbReference type="CDD" id="cd00934">
    <property type="entry name" value="PTB"/>
    <property type="match status" value="1"/>
</dbReference>
<dbReference type="SUPFAM" id="SSF50729">
    <property type="entry name" value="PH domain-like"/>
    <property type="match status" value="1"/>
</dbReference>
<dbReference type="InterPro" id="IPR006020">
    <property type="entry name" value="PTB/PI_dom"/>
</dbReference>
<dbReference type="SMART" id="SM00462">
    <property type="entry name" value="PTB"/>
    <property type="match status" value="1"/>
</dbReference>
<accession>A0AAV4N7F7</accession>
<organism evidence="3 4">
    <name type="scientific">Caerostris extrusa</name>
    <name type="common">Bark spider</name>
    <name type="synonym">Caerostris bankana</name>
    <dbReference type="NCBI Taxonomy" id="172846"/>
    <lineage>
        <taxon>Eukaryota</taxon>
        <taxon>Metazoa</taxon>
        <taxon>Ecdysozoa</taxon>
        <taxon>Arthropoda</taxon>
        <taxon>Chelicerata</taxon>
        <taxon>Arachnida</taxon>
        <taxon>Araneae</taxon>
        <taxon>Araneomorphae</taxon>
        <taxon>Entelegynae</taxon>
        <taxon>Araneoidea</taxon>
        <taxon>Araneidae</taxon>
        <taxon>Caerostris</taxon>
    </lineage>
</organism>
<evidence type="ECO:0000313" key="3">
    <source>
        <dbReference type="EMBL" id="GIX80679.1"/>
    </source>
</evidence>
<evidence type="ECO:0000259" key="2">
    <source>
        <dbReference type="PROSITE" id="PS01179"/>
    </source>
</evidence>
<feature type="compositionally biased region" description="Basic residues" evidence="1">
    <location>
        <begin position="145"/>
        <end position="156"/>
    </location>
</feature>
<dbReference type="AlphaFoldDB" id="A0AAV4N7F7"/>
<dbReference type="Gene3D" id="2.30.29.30">
    <property type="entry name" value="Pleckstrin-homology domain (PH domain)/Phosphotyrosine-binding domain (PTB)"/>
    <property type="match status" value="1"/>
</dbReference>
<gene>
    <name evidence="3" type="primary">TBC1D4</name>
    <name evidence="3" type="ORF">CEXT_433541</name>
</gene>
<feature type="region of interest" description="Disordered" evidence="1">
    <location>
        <begin position="143"/>
        <end position="166"/>
    </location>
</feature>
<sequence length="166" mass="19417">MSWQSSKDMETFHSNAKRCIPKSESLTFKSNTNHVTFRRTYRVVYLGYAVLDRRYTLPMLPWVIAEIKRHGSENEEEIDLEVTEQSLIAVSCVTKTLIFEHKLQTISKFSQSSQDSSCFTYMTREVTTGPCAYHVFQAANEKNKSKQQKVKRKLSKNKNQEWYKNS</sequence>
<dbReference type="Pfam" id="PF00640">
    <property type="entry name" value="PID"/>
    <property type="match status" value="1"/>
</dbReference>
<protein>
    <submittedName>
        <fullName evidence="3">TBC1 domain family member 4</fullName>
    </submittedName>
</protein>
<feature type="domain" description="PID" evidence="2">
    <location>
        <begin position="41"/>
        <end position="138"/>
    </location>
</feature>
<reference evidence="3 4" key="1">
    <citation type="submission" date="2021-06" db="EMBL/GenBank/DDBJ databases">
        <title>Caerostris extrusa draft genome.</title>
        <authorList>
            <person name="Kono N."/>
            <person name="Arakawa K."/>
        </authorList>
    </citation>
    <scope>NUCLEOTIDE SEQUENCE [LARGE SCALE GENOMIC DNA]</scope>
</reference>
<comment type="caution">
    <text evidence="3">The sequence shown here is derived from an EMBL/GenBank/DDBJ whole genome shotgun (WGS) entry which is preliminary data.</text>
</comment>
<dbReference type="PROSITE" id="PS01179">
    <property type="entry name" value="PID"/>
    <property type="match status" value="1"/>
</dbReference>
<name>A0AAV4N7F7_CAEEX</name>
<evidence type="ECO:0000313" key="4">
    <source>
        <dbReference type="Proteomes" id="UP001054945"/>
    </source>
</evidence>
<proteinExistence type="predicted"/>
<evidence type="ECO:0000256" key="1">
    <source>
        <dbReference type="SAM" id="MobiDB-lite"/>
    </source>
</evidence>